<keyword evidence="1" id="KW-0328">Glycosyltransferase</keyword>
<reference evidence="5 6" key="1">
    <citation type="journal article" date="2012" name="J. Bacteriol.">
        <title>Complete genome sequence of the B12-producing Shimwellia blattae strain DSM 4481, isolated from a cockroach.</title>
        <authorList>
            <person name="Brzuszkiewicz E."/>
            <person name="Waschkowitz T."/>
            <person name="Wiezer A."/>
            <person name="Daniel R."/>
        </authorList>
    </citation>
    <scope>NUCLEOTIDE SEQUENCE [LARGE SCALE GENOMIC DNA]</scope>
    <source>
        <strain evidence="6">ATCC 29907 / DSM 4481 / JCM 1650 / NBRC 105725 / CDC 9005-74</strain>
    </source>
</reference>
<feature type="domain" description="Glycosyltransferase 2-like" evidence="4">
    <location>
        <begin position="6"/>
        <end position="135"/>
    </location>
</feature>
<proteinExistence type="predicted"/>
<dbReference type="PATRIC" id="fig|630626.3.peg.1404"/>
<dbReference type="EMBL" id="CP001560">
    <property type="protein sequence ID" value="AFJ46558.1"/>
    <property type="molecule type" value="Genomic_DNA"/>
</dbReference>
<evidence type="ECO:0000256" key="1">
    <source>
        <dbReference type="ARBA" id="ARBA00022676"/>
    </source>
</evidence>
<dbReference type="CDD" id="cd00761">
    <property type="entry name" value="Glyco_tranf_GTA_type"/>
    <property type="match status" value="1"/>
</dbReference>
<evidence type="ECO:0000256" key="2">
    <source>
        <dbReference type="ARBA" id="ARBA00022679"/>
    </source>
</evidence>
<organism evidence="5 6">
    <name type="scientific">Shimwellia blattae (strain ATCC 29907 / DSM 4481 / JCM 1650 / NBRC 105725 / CDC 9005-74)</name>
    <name type="common">Escherichia blattae</name>
    <dbReference type="NCBI Taxonomy" id="630626"/>
    <lineage>
        <taxon>Bacteria</taxon>
        <taxon>Pseudomonadati</taxon>
        <taxon>Pseudomonadota</taxon>
        <taxon>Gammaproteobacteria</taxon>
        <taxon>Enterobacterales</taxon>
        <taxon>Enterobacteriaceae</taxon>
        <taxon>Shimwellia</taxon>
    </lineage>
</organism>
<evidence type="ECO:0000256" key="3">
    <source>
        <dbReference type="SAM" id="Coils"/>
    </source>
</evidence>
<dbReference type="KEGG" id="ebt:EBL_c14560"/>
<dbReference type="Pfam" id="PF00535">
    <property type="entry name" value="Glycos_transf_2"/>
    <property type="match status" value="1"/>
</dbReference>
<keyword evidence="2 5" id="KW-0808">Transferase</keyword>
<name>I2B7Q4_SHIBC</name>
<dbReference type="InterPro" id="IPR029044">
    <property type="entry name" value="Nucleotide-diphossugar_trans"/>
</dbReference>
<gene>
    <name evidence="5" type="ordered locus">EBL_c14560</name>
</gene>
<evidence type="ECO:0000313" key="5">
    <source>
        <dbReference type="EMBL" id="AFJ46558.1"/>
    </source>
</evidence>
<dbReference type="HOGENOM" id="CLU_025996_25_1_6"/>
<feature type="coiled-coil region" evidence="3">
    <location>
        <begin position="378"/>
        <end position="405"/>
    </location>
</feature>
<dbReference type="Gene3D" id="3.90.550.10">
    <property type="entry name" value="Spore Coat Polysaccharide Biosynthesis Protein SpsA, Chain A"/>
    <property type="match status" value="1"/>
</dbReference>
<dbReference type="eggNOG" id="COG1216">
    <property type="taxonomic scope" value="Bacteria"/>
</dbReference>
<dbReference type="PANTHER" id="PTHR22916:SF51">
    <property type="entry name" value="GLYCOSYLTRANSFERASE EPSH-RELATED"/>
    <property type="match status" value="1"/>
</dbReference>
<evidence type="ECO:0000313" key="6">
    <source>
        <dbReference type="Proteomes" id="UP000001955"/>
    </source>
</evidence>
<accession>I2B7Q4</accession>
<accession>K6WEB3</accession>
<dbReference type="STRING" id="630626.EBL_c14560"/>
<keyword evidence="6" id="KW-1185">Reference proteome</keyword>
<dbReference type="RefSeq" id="WP_002439965.1">
    <property type="nucleotide sequence ID" value="NC_017910.1"/>
</dbReference>
<dbReference type="SUPFAM" id="SSF53448">
    <property type="entry name" value="Nucleotide-diphospho-sugar transferases"/>
    <property type="match status" value="1"/>
</dbReference>
<dbReference type="PANTHER" id="PTHR22916">
    <property type="entry name" value="GLYCOSYLTRANSFERASE"/>
    <property type="match status" value="1"/>
</dbReference>
<evidence type="ECO:0000259" key="4">
    <source>
        <dbReference type="Pfam" id="PF00535"/>
    </source>
</evidence>
<dbReference type="InterPro" id="IPR001173">
    <property type="entry name" value="Glyco_trans_2-like"/>
</dbReference>
<sequence>MSPKLSIIITSYNIEKYIGDSIQNVIDQTISDIEIIIVDDGSSDKTCDIIREYAAKDNRIVPILMGENSPGGVATPANIGIEAATGDYIGFADGDDLYDPTMFEKLYLSAEINSADIAMCNFMEFESESGLKNAPFEPGWNKLSGISSLDIRSSDNKKMVLDLLPVPWRKIYKRELLVNNHLLFPVGDYFFEDNGFHWFTTLNANRVSFVDEILCFHRRNRVGQTMSAGGERLLGVFHQHEVIYNYLVEKKLVSEYRDYSLNWLIGHLSWVQQELNPKFSHQFYQIMISHISKYTQDEVRKYLASKYYDRKSIELVVCLLRKDEKFFIEIMNGKQSLSIKQKIIFNYYKLGMVDFILMSIRHLVYKVKGGIKYKHVSNNELRNLLWQSNERIERLNSKINDLERIIETGFILTESKLNNKK</sequence>
<dbReference type="OrthoDB" id="6813549at2"/>
<dbReference type="Proteomes" id="UP000001955">
    <property type="component" value="Chromosome"/>
</dbReference>
<dbReference type="GO" id="GO:0016758">
    <property type="term" value="F:hexosyltransferase activity"/>
    <property type="evidence" value="ECO:0007669"/>
    <property type="project" value="UniProtKB-ARBA"/>
</dbReference>
<dbReference type="AlphaFoldDB" id="I2B7Q4"/>
<protein>
    <submittedName>
        <fullName evidence="5">Putative glycosyltransferase</fullName>
    </submittedName>
</protein>
<keyword evidence="3" id="KW-0175">Coiled coil</keyword>